<dbReference type="Pfam" id="PF13432">
    <property type="entry name" value="TPR_16"/>
    <property type="match status" value="2"/>
</dbReference>
<keyword evidence="2 3" id="KW-0802">TPR repeat</keyword>
<dbReference type="Gene3D" id="1.25.40.10">
    <property type="entry name" value="Tetratricopeptide repeat domain"/>
    <property type="match status" value="2"/>
</dbReference>
<protein>
    <submittedName>
        <fullName evidence="5">Tetratricopeptide repeat protein</fullName>
    </submittedName>
</protein>
<dbReference type="PANTHER" id="PTHR44943:SF8">
    <property type="entry name" value="TPR REPEAT-CONTAINING PROTEIN MJ0263"/>
    <property type="match status" value="1"/>
</dbReference>
<organism evidence="5 6">
    <name type="scientific">Pelagibius litoralis</name>
    <dbReference type="NCBI Taxonomy" id="374515"/>
    <lineage>
        <taxon>Bacteria</taxon>
        <taxon>Pseudomonadati</taxon>
        <taxon>Pseudomonadota</taxon>
        <taxon>Alphaproteobacteria</taxon>
        <taxon>Rhodospirillales</taxon>
        <taxon>Rhodovibrionaceae</taxon>
        <taxon>Pelagibius</taxon>
    </lineage>
</organism>
<dbReference type="InterPro" id="IPR019734">
    <property type="entry name" value="TPR_rpt"/>
</dbReference>
<evidence type="ECO:0000313" key="5">
    <source>
        <dbReference type="EMBL" id="NIA67091.1"/>
    </source>
</evidence>
<evidence type="ECO:0000256" key="2">
    <source>
        <dbReference type="ARBA" id="ARBA00022803"/>
    </source>
</evidence>
<evidence type="ECO:0000256" key="4">
    <source>
        <dbReference type="SAM" id="MobiDB-lite"/>
    </source>
</evidence>
<dbReference type="RefSeq" id="WP_167220379.1">
    <property type="nucleotide sequence ID" value="NZ_JAAQPH010000001.1"/>
</dbReference>
<dbReference type="PROSITE" id="PS50005">
    <property type="entry name" value="TPR"/>
    <property type="match status" value="2"/>
</dbReference>
<accession>A0A967C4H0</accession>
<dbReference type="EMBL" id="JAAQPH010000001">
    <property type="protein sequence ID" value="NIA67091.1"/>
    <property type="molecule type" value="Genomic_DNA"/>
</dbReference>
<dbReference type="SMART" id="SM00028">
    <property type="entry name" value="TPR"/>
    <property type="match status" value="4"/>
</dbReference>
<reference evidence="5" key="1">
    <citation type="submission" date="2020-03" db="EMBL/GenBank/DDBJ databases">
        <title>Genome of Pelagibius litoralis DSM 21314T.</title>
        <authorList>
            <person name="Wang G."/>
        </authorList>
    </citation>
    <scope>NUCLEOTIDE SEQUENCE</scope>
    <source>
        <strain evidence="5">DSM 21314</strain>
    </source>
</reference>
<evidence type="ECO:0000256" key="1">
    <source>
        <dbReference type="ARBA" id="ARBA00022737"/>
    </source>
</evidence>
<feature type="repeat" description="TPR" evidence="3">
    <location>
        <begin position="117"/>
        <end position="150"/>
    </location>
</feature>
<gene>
    <name evidence="5" type="ORF">HBA54_00630</name>
</gene>
<evidence type="ECO:0000313" key="6">
    <source>
        <dbReference type="Proteomes" id="UP000761264"/>
    </source>
</evidence>
<proteinExistence type="predicted"/>
<dbReference type="SUPFAM" id="SSF48452">
    <property type="entry name" value="TPR-like"/>
    <property type="match status" value="1"/>
</dbReference>
<dbReference type="AlphaFoldDB" id="A0A967C4H0"/>
<keyword evidence="6" id="KW-1185">Reference proteome</keyword>
<name>A0A967C4H0_9PROT</name>
<keyword evidence="1" id="KW-0677">Repeat</keyword>
<dbReference type="PANTHER" id="PTHR44943">
    <property type="entry name" value="CELLULOSE SYNTHASE OPERON PROTEIN C"/>
    <property type="match status" value="1"/>
</dbReference>
<sequence>MIHGAIGRRLRRIAGALVLGGLAAGCAGTSQGPTAYAPADFGKDDASRAERLVRYCDRLAGEGKLITALGLCARAHELNPEDADTMMRIAGLLQAMDRDDAAAQTYTALLARHPGHHEALYSLGKVYMESGEAMMAAVQFNRAVEKKPEDPRPYNALGIIRDQAGEHQAAQALYRSALERDPYYLSARNNLGLSLALNGNRDEAIDVLAEAAVEPGADETVLHNLEAAYAATTAALPIDNGAPSGPMAPEGAPQGIDRPVKPVVIKPPQNDGLPEEGPGSSPGDVPQAHDNPIPLMMPKTAGEPEQSGALQPDDLGEAAGIEEVDGALSVIAAAVTRLLEPPEWADFEPGELLAALPPAVPVAVPAQVPVLDSEAPLDTPATLAPMQIEVFDEDLSSVERPARVDPYYLSMLIVNDAGSNV</sequence>
<feature type="region of interest" description="Disordered" evidence="4">
    <location>
        <begin position="240"/>
        <end position="313"/>
    </location>
</feature>
<dbReference type="InterPro" id="IPR011990">
    <property type="entry name" value="TPR-like_helical_dom_sf"/>
</dbReference>
<dbReference type="InterPro" id="IPR051685">
    <property type="entry name" value="Ycf3/AcsC/BcsC/TPR_MFPF"/>
</dbReference>
<evidence type="ECO:0000256" key="3">
    <source>
        <dbReference type="PROSITE-ProRule" id="PRU00339"/>
    </source>
</evidence>
<dbReference type="Proteomes" id="UP000761264">
    <property type="component" value="Unassembled WGS sequence"/>
</dbReference>
<comment type="caution">
    <text evidence="5">The sequence shown here is derived from an EMBL/GenBank/DDBJ whole genome shotgun (WGS) entry which is preliminary data.</text>
</comment>
<feature type="repeat" description="TPR" evidence="3">
    <location>
        <begin position="151"/>
        <end position="184"/>
    </location>
</feature>